<dbReference type="Proteomes" id="UP000002011">
    <property type="component" value="Chromosome"/>
</dbReference>
<feature type="transmembrane region" description="Helical" evidence="1">
    <location>
        <begin position="91"/>
        <end position="116"/>
    </location>
</feature>
<proteinExistence type="predicted"/>
<keyword evidence="1" id="KW-1133">Transmembrane helix</keyword>
<gene>
    <name evidence="2" type="ordered locus">Dfer_5525</name>
</gene>
<feature type="transmembrane region" description="Helical" evidence="1">
    <location>
        <begin position="128"/>
        <end position="146"/>
    </location>
</feature>
<evidence type="ECO:0000313" key="3">
    <source>
        <dbReference type="Proteomes" id="UP000002011"/>
    </source>
</evidence>
<protein>
    <submittedName>
        <fullName evidence="2">Uncharacterized protein</fullName>
    </submittedName>
</protein>
<dbReference type="AlphaFoldDB" id="C6VVI6"/>
<keyword evidence="1" id="KW-0472">Membrane</keyword>
<reference evidence="2 3" key="1">
    <citation type="journal article" date="2009" name="Stand. Genomic Sci.">
        <title>Complete genome sequence of Dyadobacter fermentans type strain (NS114).</title>
        <authorList>
            <person name="Lang E."/>
            <person name="Lapidus A."/>
            <person name="Chertkov O."/>
            <person name="Brettin T."/>
            <person name="Detter J.C."/>
            <person name="Han C."/>
            <person name="Copeland A."/>
            <person name="Glavina Del Rio T."/>
            <person name="Nolan M."/>
            <person name="Chen F."/>
            <person name="Lucas S."/>
            <person name="Tice H."/>
            <person name="Cheng J.F."/>
            <person name="Land M."/>
            <person name="Hauser L."/>
            <person name="Chang Y.J."/>
            <person name="Jeffries C.D."/>
            <person name="Kopitz M."/>
            <person name="Bruce D."/>
            <person name="Goodwin L."/>
            <person name="Pitluck S."/>
            <person name="Ovchinnikova G."/>
            <person name="Pati A."/>
            <person name="Ivanova N."/>
            <person name="Mavrommatis K."/>
            <person name="Chen A."/>
            <person name="Palaniappan K."/>
            <person name="Chain P."/>
            <person name="Bristow J."/>
            <person name="Eisen J.A."/>
            <person name="Markowitz V."/>
            <person name="Hugenholtz P."/>
            <person name="Goker M."/>
            <person name="Rohde M."/>
            <person name="Kyrpides N.C."/>
            <person name="Klenk H.P."/>
        </authorList>
    </citation>
    <scope>NUCLEOTIDE SEQUENCE [LARGE SCALE GENOMIC DNA]</scope>
    <source>
        <strain evidence="3">ATCC 700827 / DSM 18053 / CIP 107007 / KCTC 52180 / NS114</strain>
    </source>
</reference>
<dbReference type="KEGG" id="dfe:Dfer_5525"/>
<sequence length="193" mass="21567">MKFSEYFNIGSMLTSIGLTIKGMATNPAFLLLSSSTVGFIQVFKYRKDLTIDLMAAVGICFLLMTFLGLAKHIKEGEAKGEIFLRKTVEQLIVMVSVVLLGYVASVVISVVFKIVTQAVPAANPVPGVALYFIFAGYAVMFTYYFIKSCDLIDQILPKLLPKWFSAPFRKFRQTGDYKDLLSFQKEKEEEVAP</sequence>
<feature type="transmembrane region" description="Helical" evidence="1">
    <location>
        <begin position="12"/>
        <end position="33"/>
    </location>
</feature>
<organism evidence="2 3">
    <name type="scientific">Dyadobacter fermentans (strain ATCC 700827 / DSM 18053 / CIP 107007 / KCTC 52180 / NS114)</name>
    <dbReference type="NCBI Taxonomy" id="471854"/>
    <lineage>
        <taxon>Bacteria</taxon>
        <taxon>Pseudomonadati</taxon>
        <taxon>Bacteroidota</taxon>
        <taxon>Cytophagia</taxon>
        <taxon>Cytophagales</taxon>
        <taxon>Spirosomataceae</taxon>
        <taxon>Dyadobacter</taxon>
    </lineage>
</organism>
<evidence type="ECO:0000256" key="1">
    <source>
        <dbReference type="SAM" id="Phobius"/>
    </source>
</evidence>
<dbReference type="EMBL" id="CP001619">
    <property type="protein sequence ID" value="ACT96716.1"/>
    <property type="molecule type" value="Genomic_DNA"/>
</dbReference>
<name>C6VVI6_DYAFD</name>
<keyword evidence="3" id="KW-1185">Reference proteome</keyword>
<accession>C6VVI6</accession>
<dbReference type="HOGENOM" id="CLU_1406812_0_0_10"/>
<keyword evidence="1" id="KW-0812">Transmembrane</keyword>
<feature type="transmembrane region" description="Helical" evidence="1">
    <location>
        <begin position="53"/>
        <end position="70"/>
    </location>
</feature>
<evidence type="ECO:0000313" key="2">
    <source>
        <dbReference type="EMBL" id="ACT96716.1"/>
    </source>
</evidence>
<dbReference type="STRING" id="471854.Dfer_5525"/>